<protein>
    <submittedName>
        <fullName evidence="2">Uncharacterized protein</fullName>
    </submittedName>
</protein>
<evidence type="ECO:0000313" key="2">
    <source>
        <dbReference type="EMBL" id="CEP22606.1"/>
    </source>
</evidence>
<keyword evidence="1" id="KW-0472">Membrane</keyword>
<feature type="transmembrane region" description="Helical" evidence="1">
    <location>
        <begin position="168"/>
        <end position="186"/>
    </location>
</feature>
<accession>A0A0H5C3V4</accession>
<dbReference type="AlphaFoldDB" id="A0A0H5C3V4"/>
<sequence length="241" mass="28417">MDSLSIESGLRDILLTLNKDKPYVTSAQIHQFLDATELKFNVFLDSGYWNTVRLFISKYPDLEVDKNIFLGFLDDLLQVDLVKYLSEKIDHNEQLQRTSSLGSPLRLSENQPDEIQITGNVSTKPSICDYISSSPMRTERLSKKKPRRVIRISIFGLLRSFLSKFTAALPWINVVLFLFVIALLLFQNINPQRHIFPVLKRIFLYSSTDDLYWWQEIPWLEKRVWKFLEWMNIEENEPLQR</sequence>
<keyword evidence="1" id="KW-1133">Transmembrane helix</keyword>
<reference evidence="3" key="1">
    <citation type="journal article" date="2015" name="J. Biotechnol.">
        <title>The structure of the Cyberlindnera jadinii genome and its relation to Candida utilis analyzed by the occurrence of single nucleotide polymorphisms.</title>
        <authorList>
            <person name="Rupp O."/>
            <person name="Brinkrolf K."/>
            <person name="Buerth C."/>
            <person name="Kunigo M."/>
            <person name="Schneider J."/>
            <person name="Jaenicke S."/>
            <person name="Goesmann A."/>
            <person name="Puehler A."/>
            <person name="Jaeger K.-E."/>
            <person name="Ernst J.F."/>
        </authorList>
    </citation>
    <scope>NUCLEOTIDE SEQUENCE [LARGE SCALE GENOMIC DNA]</scope>
    <source>
        <strain evidence="3">ATCC 18201 / CBS 1600 / BCRC 20928 / JCM 3617 / NBRC 0987 / NRRL Y-1542</strain>
    </source>
</reference>
<dbReference type="Proteomes" id="UP000038830">
    <property type="component" value="Unassembled WGS sequence"/>
</dbReference>
<proteinExistence type="predicted"/>
<keyword evidence="1" id="KW-0812">Transmembrane</keyword>
<evidence type="ECO:0000313" key="3">
    <source>
        <dbReference type="Proteomes" id="UP000038830"/>
    </source>
</evidence>
<dbReference type="EMBL" id="CDQK01000003">
    <property type="protein sequence ID" value="CEP22606.1"/>
    <property type="molecule type" value="Genomic_DNA"/>
</dbReference>
<evidence type="ECO:0000256" key="1">
    <source>
        <dbReference type="SAM" id="Phobius"/>
    </source>
</evidence>
<name>A0A0H5C3V4_CYBJN</name>
<gene>
    <name evidence="2" type="ORF">BN1211_2995</name>
</gene>
<organism evidence="2 3">
    <name type="scientific">Cyberlindnera jadinii (strain ATCC 18201 / CBS 1600 / BCRC 20928 / JCM 3617 / NBRC 0987 / NRRL Y-1542)</name>
    <name type="common">Torula yeast</name>
    <name type="synonym">Candida utilis</name>
    <dbReference type="NCBI Taxonomy" id="983966"/>
    <lineage>
        <taxon>Eukaryota</taxon>
        <taxon>Fungi</taxon>
        <taxon>Dikarya</taxon>
        <taxon>Ascomycota</taxon>
        <taxon>Saccharomycotina</taxon>
        <taxon>Saccharomycetes</taxon>
        <taxon>Phaffomycetales</taxon>
        <taxon>Phaffomycetaceae</taxon>
        <taxon>Cyberlindnera</taxon>
    </lineage>
</organism>